<feature type="transmembrane region" description="Helical" evidence="2">
    <location>
        <begin position="247"/>
        <end position="264"/>
    </location>
</feature>
<feature type="transmembrane region" description="Helical" evidence="2">
    <location>
        <begin position="460"/>
        <end position="478"/>
    </location>
</feature>
<proteinExistence type="predicted"/>
<feature type="transmembrane region" description="Helical" evidence="2">
    <location>
        <begin position="404"/>
        <end position="424"/>
    </location>
</feature>
<feature type="transmembrane region" description="Helical" evidence="2">
    <location>
        <begin position="218"/>
        <end position="238"/>
    </location>
</feature>
<comment type="caution">
    <text evidence="3">The sequence shown here is derived from an EMBL/GenBank/DDBJ whole genome shotgun (WGS) entry which is preliminary data.</text>
</comment>
<feature type="transmembrane region" description="Helical" evidence="2">
    <location>
        <begin position="82"/>
        <end position="101"/>
    </location>
</feature>
<gene>
    <name evidence="3" type="ORF">FHX33_003347</name>
</gene>
<evidence type="ECO:0000256" key="1">
    <source>
        <dbReference type="SAM" id="MobiDB-lite"/>
    </source>
</evidence>
<keyword evidence="2" id="KW-0472">Membrane</keyword>
<dbReference type="AlphaFoldDB" id="A0A7W4YJY4"/>
<feature type="compositionally biased region" description="Basic and acidic residues" evidence="1">
    <location>
        <begin position="535"/>
        <end position="546"/>
    </location>
</feature>
<organism evidence="3 4">
    <name type="scientific">Leifsonia aquatica</name>
    <name type="common">Corynebacterium aquaticum</name>
    <dbReference type="NCBI Taxonomy" id="144185"/>
    <lineage>
        <taxon>Bacteria</taxon>
        <taxon>Bacillati</taxon>
        <taxon>Actinomycetota</taxon>
        <taxon>Actinomycetes</taxon>
        <taxon>Micrococcales</taxon>
        <taxon>Microbacteriaceae</taxon>
        <taxon>Leifsonia</taxon>
    </lineage>
</organism>
<feature type="transmembrane region" description="Helical" evidence="2">
    <location>
        <begin position="296"/>
        <end position="315"/>
    </location>
</feature>
<feature type="transmembrane region" description="Helical" evidence="2">
    <location>
        <begin position="270"/>
        <end position="289"/>
    </location>
</feature>
<feature type="transmembrane region" description="Helical" evidence="2">
    <location>
        <begin position="431"/>
        <end position="454"/>
    </location>
</feature>
<evidence type="ECO:0008006" key="5">
    <source>
        <dbReference type="Google" id="ProtNLM"/>
    </source>
</evidence>
<feature type="transmembrane region" description="Helical" evidence="2">
    <location>
        <begin position="174"/>
        <end position="198"/>
    </location>
</feature>
<dbReference type="Proteomes" id="UP000538196">
    <property type="component" value="Unassembled WGS sequence"/>
</dbReference>
<feature type="transmembrane region" description="Helical" evidence="2">
    <location>
        <begin position="55"/>
        <end position="75"/>
    </location>
</feature>
<keyword evidence="4" id="KW-1185">Reference proteome</keyword>
<reference evidence="3 4" key="1">
    <citation type="submission" date="2020-08" db="EMBL/GenBank/DDBJ databases">
        <title>Sequencing the genomes of 1000 actinobacteria strains.</title>
        <authorList>
            <person name="Klenk H.-P."/>
        </authorList>
    </citation>
    <scope>NUCLEOTIDE SEQUENCE [LARGE SCALE GENOMIC DNA]</scope>
    <source>
        <strain evidence="3 4">DSM 20146</strain>
    </source>
</reference>
<protein>
    <recommendedName>
        <fullName evidence="5">Oligosaccharide repeat unit polymerase</fullName>
    </recommendedName>
</protein>
<dbReference type="EMBL" id="JACHVP010000004">
    <property type="protein sequence ID" value="MBB2968571.1"/>
    <property type="molecule type" value="Genomic_DNA"/>
</dbReference>
<keyword evidence="2" id="KW-1133">Transmembrane helix</keyword>
<evidence type="ECO:0000313" key="4">
    <source>
        <dbReference type="Proteomes" id="UP000538196"/>
    </source>
</evidence>
<name>A0A7W4YJY4_LEIAQ</name>
<evidence type="ECO:0000256" key="2">
    <source>
        <dbReference type="SAM" id="Phobius"/>
    </source>
</evidence>
<feature type="transmembrane region" description="Helical" evidence="2">
    <location>
        <begin position="121"/>
        <end position="141"/>
    </location>
</feature>
<accession>A0A7W4YJY4</accession>
<feature type="compositionally biased region" description="Basic and acidic residues" evidence="1">
    <location>
        <begin position="506"/>
        <end position="515"/>
    </location>
</feature>
<feature type="transmembrane region" description="Helical" evidence="2">
    <location>
        <begin position="21"/>
        <end position="43"/>
    </location>
</feature>
<sequence>MSTGFPLRDGRMAERNGHSGRAHAAAIGGVVLVAFFAGVIPLLLVVDVPDVGRSWAWTLTIGVAVWAGVRLSLLIVAGEARLFDFFFWLFVYIFMGLAPTVQMRSGLLSTTTPGMNPDLDVPTAVIVWIGLLCYELGRLAAMLRERTLRAHQGGTLRAERAGHRVTGVSRARTLILLALGVVFSAYFVLKIGVGTLLSSRDTAFAARQAAWPDPATRSVMYALAIYPLLVGVGALAAVRRRADRHRALYLVILLAATVLLLVVVNPVSSARYSLGTVWFALIVYAGAMLTARRRRIVMGAAIAGLIFVFPIADAFRRVTVDVTWDGFFGEYKGSPDYDAFWQIANAYSFVHDGLVVPGQQALGMLFFWVPRAIWADKPVDTGILLANYRGYPFTNLSAPLWAEALVNGGVIVVAVAFLALGYLLRRFDTRLVPAFADNGLWAIVGAIFPVYMLILLRGSLLQASGTVTIAVACILFVAQSARAGRDATAADAGRRLALRLPAPRPRLADRPRGDPSRSPTSRSALPPSGAPSHPSGDDARGRPGGS</sequence>
<keyword evidence="2" id="KW-0812">Transmembrane</keyword>
<feature type="region of interest" description="Disordered" evidence="1">
    <location>
        <begin position="499"/>
        <end position="546"/>
    </location>
</feature>
<evidence type="ECO:0000313" key="3">
    <source>
        <dbReference type="EMBL" id="MBB2968571.1"/>
    </source>
</evidence>